<reference evidence="1 2" key="1">
    <citation type="submission" date="2018-11" db="EMBL/GenBank/DDBJ databases">
        <authorList>
            <consortium name="Pathogen Informatics"/>
        </authorList>
    </citation>
    <scope>NUCLEOTIDE SEQUENCE [LARGE SCALE GENOMIC DNA]</scope>
    <source>
        <strain evidence="1 2">Zambia</strain>
    </source>
</reference>
<keyword evidence="2" id="KW-1185">Reference proteome</keyword>
<accession>A0A3P8FHI4</accession>
<dbReference type="EMBL" id="UZAI01017285">
    <property type="protein sequence ID" value="VDP22919.1"/>
    <property type="molecule type" value="Genomic_DNA"/>
</dbReference>
<organism evidence="1 2">
    <name type="scientific">Schistosoma margrebowiei</name>
    <dbReference type="NCBI Taxonomy" id="48269"/>
    <lineage>
        <taxon>Eukaryota</taxon>
        <taxon>Metazoa</taxon>
        <taxon>Spiralia</taxon>
        <taxon>Lophotrochozoa</taxon>
        <taxon>Platyhelminthes</taxon>
        <taxon>Trematoda</taxon>
        <taxon>Digenea</taxon>
        <taxon>Strigeidida</taxon>
        <taxon>Schistosomatoidea</taxon>
        <taxon>Schistosomatidae</taxon>
        <taxon>Schistosoma</taxon>
    </lineage>
</organism>
<protein>
    <submittedName>
        <fullName evidence="1">Uncharacterized protein</fullName>
    </submittedName>
</protein>
<proteinExistence type="predicted"/>
<dbReference type="Proteomes" id="UP000277204">
    <property type="component" value="Unassembled WGS sequence"/>
</dbReference>
<evidence type="ECO:0000313" key="2">
    <source>
        <dbReference type="Proteomes" id="UP000277204"/>
    </source>
</evidence>
<sequence length="47" mass="5951">MSRIKPALFIRFPRFIICLVIQYKNTSFPYIRMRLRSIWLIRIRFYL</sequence>
<name>A0A3P8FHI4_9TREM</name>
<dbReference type="AlphaFoldDB" id="A0A3P8FHI4"/>
<gene>
    <name evidence="1" type="ORF">SMRZ_LOCUS17082</name>
</gene>
<evidence type="ECO:0000313" key="1">
    <source>
        <dbReference type="EMBL" id="VDP22919.1"/>
    </source>
</evidence>